<dbReference type="EMBL" id="PUDN01000004">
    <property type="protein sequence ID" value="PQH55478.1"/>
    <property type="molecule type" value="Genomic_DNA"/>
</dbReference>
<dbReference type="AlphaFoldDB" id="A0A090B368"/>
<name>A0A090B368_ACIBA</name>
<evidence type="ECO:0000313" key="1">
    <source>
        <dbReference type="EMBL" id="NDW40317.1"/>
    </source>
</evidence>
<evidence type="ECO:0000313" key="2">
    <source>
        <dbReference type="EMBL" id="OWK68013.1"/>
    </source>
</evidence>
<dbReference type="RefSeq" id="WP_045544088.1">
    <property type="nucleotide sequence ID" value="NZ_AP014649.1"/>
</dbReference>
<protein>
    <submittedName>
        <fullName evidence="1">Uncharacterized protein</fullName>
    </submittedName>
</protein>
<evidence type="ECO:0000313" key="3">
    <source>
        <dbReference type="EMBL" id="PQH55478.1"/>
    </source>
</evidence>
<evidence type="ECO:0000313" key="6">
    <source>
        <dbReference type="Proteomes" id="UP000470018"/>
    </source>
</evidence>
<reference evidence="2 4" key="1">
    <citation type="submission" date="2017-05" db="EMBL/GenBank/DDBJ databases">
        <title>Draft genome sequence of MDR A. baumannii AB360.</title>
        <authorList>
            <person name="Wareham D.W."/>
            <person name="Bean D.C."/>
        </authorList>
    </citation>
    <scope>NUCLEOTIDE SEQUENCE [LARGE SCALE GENOMIC DNA]</scope>
    <source>
        <strain evidence="2 4">AB360</strain>
    </source>
</reference>
<accession>A0A090B368</accession>
<dbReference type="EMBL" id="JAAGTY010000004">
    <property type="protein sequence ID" value="NDW40317.1"/>
    <property type="molecule type" value="Genomic_DNA"/>
</dbReference>
<proteinExistence type="predicted"/>
<dbReference type="Proteomes" id="UP000239276">
    <property type="component" value="Unassembled WGS sequence"/>
</dbReference>
<dbReference type="Proteomes" id="UP000470018">
    <property type="component" value="Unassembled WGS sequence"/>
</dbReference>
<evidence type="ECO:0000313" key="5">
    <source>
        <dbReference type="Proteomes" id="UP000239276"/>
    </source>
</evidence>
<dbReference type="Proteomes" id="UP000197394">
    <property type="component" value="Unassembled WGS sequence"/>
</dbReference>
<organism evidence="1 6">
    <name type="scientific">Acinetobacter baumannii</name>
    <dbReference type="NCBI Taxonomy" id="470"/>
    <lineage>
        <taxon>Bacteria</taxon>
        <taxon>Pseudomonadati</taxon>
        <taxon>Pseudomonadota</taxon>
        <taxon>Gammaproteobacteria</taxon>
        <taxon>Moraxellales</taxon>
        <taxon>Moraxellaceae</taxon>
        <taxon>Acinetobacter</taxon>
        <taxon>Acinetobacter calcoaceticus/baumannii complex</taxon>
    </lineage>
</organism>
<comment type="caution">
    <text evidence="1">The sequence shown here is derived from an EMBL/GenBank/DDBJ whole genome shotgun (WGS) entry which is preliminary data.</text>
</comment>
<gene>
    <name evidence="3" type="ORF">C5U34_02340</name>
    <name evidence="2" type="ORF">CBE85_03630</name>
    <name evidence="1" type="ORF">G3N53_04455</name>
</gene>
<sequence length="171" mass="20384">MQNIKMKDDSCHFFTEQDITSKQVIKVCFDISDFEEIQQVYDFFGEKIYGNNREHLNDIHPNTKHFGSNLSAFHDYLRGYLIGIFSEKRNEILSITITNNSNKNVDDDWLDFFSIIMQTFFDAHRKIKYGIYMDLNFSRSIMANMMDYFSFLISDYHNRPKDELDENGNYV</sequence>
<dbReference type="EMBL" id="NGKM01000002">
    <property type="protein sequence ID" value="OWK68013.1"/>
    <property type="molecule type" value="Genomic_DNA"/>
</dbReference>
<evidence type="ECO:0000313" key="4">
    <source>
        <dbReference type="Proteomes" id="UP000197394"/>
    </source>
</evidence>
<reference evidence="3 5" key="2">
    <citation type="journal article" date="2018" name="J. Antimicrob. Chemother.">
        <title>Phylogenomics of colistin-susceptible and resistant XDR Acinetobacter baumannii.</title>
        <authorList>
            <person name="Mustapha M."/>
            <person name="Li B."/>
            <person name="Pacey M.P."/>
            <person name="Mettus R.T."/>
            <person name="McElheny C.L."/>
            <person name="Ernst R.K."/>
            <person name="Cooper V.S."/>
            <person name="Doi Y."/>
        </authorList>
    </citation>
    <scope>NUCLEOTIDE SEQUENCE [LARGE SCALE GENOMIC DNA]</scope>
    <source>
        <strain evidence="3 5">R20</strain>
    </source>
</reference>
<reference evidence="1 6" key="3">
    <citation type="submission" date="2020-02" db="EMBL/GenBank/DDBJ databases">
        <title>Whole genome shot-gun sequencing of clinical Carbapenem resistant A. baumannii.</title>
        <authorList>
            <person name="Veeraraghavan B."/>
            <person name="Mathur P."/>
            <person name="Vijayakumar S."/>
            <person name="Vasudevan K."/>
            <person name="Lincy M."/>
            <person name="Kirubananthan A."/>
        </authorList>
    </citation>
    <scope>NUCLEOTIDE SEQUENCE [LARGE SCALE GENOMIC DNA]</scope>
    <source>
        <strain evidence="1 6">SP816</strain>
    </source>
</reference>